<name>A0A1W9KP82_9BURK</name>
<feature type="region of interest" description="Disordered" evidence="1">
    <location>
        <begin position="138"/>
        <end position="157"/>
    </location>
</feature>
<dbReference type="Proteomes" id="UP000192505">
    <property type="component" value="Unassembled WGS sequence"/>
</dbReference>
<reference evidence="2 3" key="1">
    <citation type="submission" date="2017-01" db="EMBL/GenBank/DDBJ databases">
        <title>Novel large sulfur bacteria in the metagenomes of groundwater-fed chemosynthetic microbial mats in the Lake Huron basin.</title>
        <authorList>
            <person name="Sharrar A.M."/>
            <person name="Flood B.E."/>
            <person name="Bailey J.V."/>
            <person name="Jones D.S."/>
            <person name="Biddanda B."/>
            <person name="Ruberg S.A."/>
            <person name="Marcus D.N."/>
            <person name="Dick G.J."/>
        </authorList>
    </citation>
    <scope>NUCLEOTIDE SEQUENCE [LARGE SCALE GENOMIC DNA]</scope>
    <source>
        <strain evidence="2">A7</strain>
    </source>
</reference>
<organism evidence="2 3">
    <name type="scientific">Rhodoferax ferrireducens</name>
    <dbReference type="NCBI Taxonomy" id="192843"/>
    <lineage>
        <taxon>Bacteria</taxon>
        <taxon>Pseudomonadati</taxon>
        <taxon>Pseudomonadota</taxon>
        <taxon>Betaproteobacteria</taxon>
        <taxon>Burkholderiales</taxon>
        <taxon>Comamonadaceae</taxon>
        <taxon>Rhodoferax</taxon>
    </lineage>
</organism>
<dbReference type="Pfam" id="PF10722">
    <property type="entry name" value="YbjN"/>
    <property type="match status" value="1"/>
</dbReference>
<gene>
    <name evidence="2" type="ORF">BWK72_19820</name>
</gene>
<sequence length="157" mass="18195">MTELIEEKDVTPVNLALALERAVIAHDLDEDQSIYVKEDGWFTFWIWVRKGTGYVHLKTHTHFKKSTTQLQRLEICNEFNKSKFMLTCYESRGRLCFDHALNFRDGLLHENFVRSCRQFAKSIETGLADTDPDNVFVLQPGETAPEDETGDQNHESK</sequence>
<evidence type="ECO:0000256" key="1">
    <source>
        <dbReference type="SAM" id="MobiDB-lite"/>
    </source>
</evidence>
<dbReference type="AlphaFoldDB" id="A0A1W9KP82"/>
<evidence type="ECO:0000313" key="2">
    <source>
        <dbReference type="EMBL" id="OQW85929.1"/>
    </source>
</evidence>
<dbReference type="EMBL" id="MTEI01000029">
    <property type="protein sequence ID" value="OQW85929.1"/>
    <property type="molecule type" value="Genomic_DNA"/>
</dbReference>
<accession>A0A1W9KP82</accession>
<comment type="caution">
    <text evidence="2">The sequence shown here is derived from an EMBL/GenBank/DDBJ whole genome shotgun (WGS) entry which is preliminary data.</text>
</comment>
<protein>
    <submittedName>
        <fullName evidence="2">YbjN domain-containing protein</fullName>
    </submittedName>
</protein>
<proteinExistence type="predicted"/>
<dbReference type="InterPro" id="IPR019660">
    <property type="entry name" value="Put_sensory_transdc_reg_YbjN"/>
</dbReference>
<evidence type="ECO:0000313" key="3">
    <source>
        <dbReference type="Proteomes" id="UP000192505"/>
    </source>
</evidence>